<dbReference type="NCBIfam" id="NF041216">
    <property type="entry name" value="CU044_2847_fam"/>
    <property type="match status" value="1"/>
</dbReference>
<dbReference type="AlphaFoldDB" id="A0A7W6EQM8"/>
<dbReference type="InterPro" id="IPR045794">
    <property type="entry name" value="Trypco1"/>
</dbReference>
<dbReference type="EMBL" id="JACIBY010000005">
    <property type="protein sequence ID" value="MBB3838678.1"/>
    <property type="molecule type" value="Genomic_DNA"/>
</dbReference>
<evidence type="ECO:0000313" key="2">
    <source>
        <dbReference type="EMBL" id="MBB3838678.1"/>
    </source>
</evidence>
<protein>
    <recommendedName>
        <fullName evidence="1">Trypsin-co-occurring domain-containing protein</fullName>
    </recommendedName>
</protein>
<evidence type="ECO:0000313" key="3">
    <source>
        <dbReference type="Proteomes" id="UP000541352"/>
    </source>
</evidence>
<accession>A0A7W6EQM8</accession>
<dbReference type="Pfam" id="PF19493">
    <property type="entry name" value="Trypco1"/>
    <property type="match status" value="1"/>
</dbReference>
<gene>
    <name evidence="2" type="ORF">FHS57_002684</name>
</gene>
<dbReference type="Proteomes" id="UP000541352">
    <property type="component" value="Unassembled WGS sequence"/>
</dbReference>
<organism evidence="2 3">
    <name type="scientific">Runella defluvii</name>
    <dbReference type="NCBI Taxonomy" id="370973"/>
    <lineage>
        <taxon>Bacteria</taxon>
        <taxon>Pseudomonadati</taxon>
        <taxon>Bacteroidota</taxon>
        <taxon>Cytophagia</taxon>
        <taxon>Cytophagales</taxon>
        <taxon>Spirosomataceae</taxon>
        <taxon>Runella</taxon>
    </lineage>
</organism>
<feature type="domain" description="Trypsin-co-occurring" evidence="1">
    <location>
        <begin position="11"/>
        <end position="107"/>
    </location>
</feature>
<proteinExistence type="predicted"/>
<name>A0A7W6EQM8_9BACT</name>
<evidence type="ECO:0000259" key="1">
    <source>
        <dbReference type="Pfam" id="PF19493"/>
    </source>
</evidence>
<comment type="caution">
    <text evidence="2">The sequence shown here is derived from an EMBL/GenBank/DDBJ whole genome shotgun (WGS) entry which is preliminary data.</text>
</comment>
<sequence length="107" mass="11859">MPNIIYEYQNEKGETILVQAEDIRSTSNVRGGRDSEESTIKRVQVRFEEALGTVKAAASALKNVVDEVKPDEFSVEFNLKAEGKAGFFAICQAATGAEFKITLTWKK</sequence>
<keyword evidence="3" id="KW-1185">Reference proteome</keyword>
<dbReference type="RefSeq" id="WP_183974350.1">
    <property type="nucleotide sequence ID" value="NZ_JACIBY010000005.1"/>
</dbReference>
<reference evidence="2 3" key="1">
    <citation type="submission" date="2020-08" db="EMBL/GenBank/DDBJ databases">
        <title>Genomic Encyclopedia of Type Strains, Phase IV (KMG-IV): sequencing the most valuable type-strain genomes for metagenomic binning, comparative biology and taxonomic classification.</title>
        <authorList>
            <person name="Goeker M."/>
        </authorList>
    </citation>
    <scope>NUCLEOTIDE SEQUENCE [LARGE SCALE GENOMIC DNA]</scope>
    <source>
        <strain evidence="2 3">DSM 17976</strain>
    </source>
</reference>